<dbReference type="AlphaFoldDB" id="A0A673J794"/>
<dbReference type="PROSITE" id="PS50089">
    <property type="entry name" value="ZF_RING_2"/>
    <property type="match status" value="1"/>
</dbReference>
<dbReference type="GO" id="GO:0007219">
    <property type="term" value="P:Notch signaling pathway"/>
    <property type="evidence" value="ECO:0007669"/>
    <property type="project" value="InterPro"/>
</dbReference>
<evidence type="ECO:0000256" key="7">
    <source>
        <dbReference type="ARBA" id="ARBA00022833"/>
    </source>
</evidence>
<evidence type="ECO:0000256" key="9">
    <source>
        <dbReference type="RuleBase" id="RU367105"/>
    </source>
</evidence>
<name>A0A673J794_9TELE</name>
<evidence type="ECO:0000256" key="6">
    <source>
        <dbReference type="ARBA" id="ARBA00022771"/>
    </source>
</evidence>
<dbReference type="InterPro" id="IPR039396">
    <property type="entry name" value="Deltex_C"/>
</dbReference>
<comment type="pathway">
    <text evidence="2 9">Protein modification; protein ubiquitination.</text>
</comment>
<evidence type="ECO:0000313" key="12">
    <source>
        <dbReference type="Ensembl" id="ENSSRHP00000045903.1"/>
    </source>
</evidence>
<dbReference type="SMART" id="SM00184">
    <property type="entry name" value="RING"/>
    <property type="match status" value="1"/>
</dbReference>
<proteinExistence type="inferred from homology"/>
<accession>A0A673J794</accession>
<dbReference type="InterPro" id="IPR001841">
    <property type="entry name" value="Znf_RING"/>
</dbReference>
<evidence type="ECO:0000313" key="13">
    <source>
        <dbReference type="Proteomes" id="UP000472270"/>
    </source>
</evidence>
<evidence type="ECO:0000256" key="1">
    <source>
        <dbReference type="ARBA" id="ARBA00000900"/>
    </source>
</evidence>
<evidence type="ECO:0000256" key="4">
    <source>
        <dbReference type="ARBA" id="ARBA00022679"/>
    </source>
</evidence>
<sequence length="548" mass="61790">MMCPHKPCCVVVPMSLYTSVNRTKPVTSVVSEDTNNSEDVAANRASNDAEIPKTFKRTPETSAGFTVPLHQFWYMLHAYRKEIEKIEKQHGVIMHAEVSVSFISTQNSSPDSVSKASEDFRNLVTDCVVHFSDAAINHNDMNSDIVKEAIHTIQSEEAKLMLTMSASDCRFLGPNKITDMIKRETTRVEQQFKDKSNEMDVDNNVSPQSRFSLEMDTKDLPTQLEMDKVHWDLMNLSYKEQLSQLETKYGVSLHEDKMQKNLIKVQTRSKGVQHINLDSHALRALTQLYQKLASATVSCKLTNLTDKTDVAALLEKLQQQHRVVAAADRLSPWRLVGLPEHLGPAIAEIEKTLQRNVFDDKMKKLIGYSESKDNSRHESKGAHAEEETCTICMDSFTNKTKLKCGHEFCQECIRMSVESLGSICPVCKEESFQIYKTMRTPEPAQQSFYKSLAGARTRVSGARVLISTTEVYLTKNIRKGTKILSLMKEVTSLIFTVGTSTTSGLESAVTWNDIHHKINTHGGPLKYGYPDPDYLKRVKDELKAKGIE</sequence>
<dbReference type="PANTHER" id="PTHR12622">
    <property type="entry name" value="DELTEX-RELATED"/>
    <property type="match status" value="1"/>
</dbReference>
<dbReference type="GO" id="GO:0005737">
    <property type="term" value="C:cytoplasm"/>
    <property type="evidence" value="ECO:0007669"/>
    <property type="project" value="UniProtKB-SubCell"/>
</dbReference>
<comment type="subcellular location">
    <subcellularLocation>
        <location evidence="9">Cytoplasm</location>
    </subcellularLocation>
</comment>
<evidence type="ECO:0000256" key="3">
    <source>
        <dbReference type="ARBA" id="ARBA00009413"/>
    </source>
</evidence>
<dbReference type="Gene3D" id="3.30.40.10">
    <property type="entry name" value="Zinc/RING finger domain, C3HC4 (zinc finger)"/>
    <property type="match status" value="1"/>
</dbReference>
<feature type="domain" description="RING-type" evidence="11">
    <location>
        <begin position="389"/>
        <end position="428"/>
    </location>
</feature>
<dbReference type="GO" id="GO:0016567">
    <property type="term" value="P:protein ubiquitination"/>
    <property type="evidence" value="ECO:0007669"/>
    <property type="project" value="UniProtKB-UniRule"/>
</dbReference>
<dbReference type="InterPro" id="IPR017907">
    <property type="entry name" value="Znf_RING_CS"/>
</dbReference>
<evidence type="ECO:0000259" key="11">
    <source>
        <dbReference type="PROSITE" id="PS50089"/>
    </source>
</evidence>
<dbReference type="InterPro" id="IPR039399">
    <property type="entry name" value="Deltex_C_sf"/>
</dbReference>
<reference evidence="12" key="2">
    <citation type="submission" date="2025-09" db="UniProtKB">
        <authorList>
            <consortium name="Ensembl"/>
        </authorList>
    </citation>
    <scope>IDENTIFICATION</scope>
</reference>
<protein>
    <recommendedName>
        <fullName evidence="9">E3 ubiquitin-protein ligase</fullName>
        <ecNumber evidence="9">2.3.2.27</ecNumber>
    </recommendedName>
</protein>
<dbReference type="Ensembl" id="ENSSRHT00000047192.1">
    <property type="protein sequence ID" value="ENSSRHP00000045903.1"/>
    <property type="gene ID" value="ENSSRHG00000023162.1"/>
</dbReference>
<dbReference type="InterPro" id="IPR013083">
    <property type="entry name" value="Znf_RING/FYVE/PHD"/>
</dbReference>
<dbReference type="GO" id="GO:0061630">
    <property type="term" value="F:ubiquitin protein ligase activity"/>
    <property type="evidence" value="ECO:0007669"/>
    <property type="project" value="UniProtKB-UniRule"/>
</dbReference>
<dbReference type="Pfam" id="PF21718">
    <property type="entry name" value="KH_DTX3L"/>
    <property type="match status" value="1"/>
</dbReference>
<reference evidence="12" key="1">
    <citation type="submission" date="2025-08" db="UniProtKB">
        <authorList>
            <consortium name="Ensembl"/>
        </authorList>
    </citation>
    <scope>IDENTIFICATION</scope>
</reference>
<keyword evidence="4 9" id="KW-0808">Transferase</keyword>
<dbReference type="Pfam" id="PF18102">
    <property type="entry name" value="DTC"/>
    <property type="match status" value="1"/>
</dbReference>
<keyword evidence="13" id="KW-1185">Reference proteome</keyword>
<evidence type="ECO:0000256" key="2">
    <source>
        <dbReference type="ARBA" id="ARBA00004906"/>
    </source>
</evidence>
<organism evidence="12 13">
    <name type="scientific">Sinocyclocheilus rhinocerous</name>
    <dbReference type="NCBI Taxonomy" id="307959"/>
    <lineage>
        <taxon>Eukaryota</taxon>
        <taxon>Metazoa</taxon>
        <taxon>Chordata</taxon>
        <taxon>Craniata</taxon>
        <taxon>Vertebrata</taxon>
        <taxon>Euteleostomi</taxon>
        <taxon>Actinopterygii</taxon>
        <taxon>Neopterygii</taxon>
        <taxon>Teleostei</taxon>
        <taxon>Ostariophysi</taxon>
        <taxon>Cypriniformes</taxon>
        <taxon>Cyprinidae</taxon>
        <taxon>Cyprininae</taxon>
        <taxon>Sinocyclocheilus</taxon>
    </lineage>
</organism>
<dbReference type="Gene3D" id="3.30.390.130">
    <property type="match status" value="1"/>
</dbReference>
<dbReference type="GO" id="GO:0008270">
    <property type="term" value="F:zinc ion binding"/>
    <property type="evidence" value="ECO:0007669"/>
    <property type="project" value="UniProtKB-KW"/>
</dbReference>
<evidence type="ECO:0000256" key="10">
    <source>
        <dbReference type="SAM" id="MobiDB-lite"/>
    </source>
</evidence>
<comment type="catalytic activity">
    <reaction evidence="1 9">
        <text>S-ubiquitinyl-[E2 ubiquitin-conjugating enzyme]-L-cysteine + [acceptor protein]-L-lysine = [E2 ubiquitin-conjugating enzyme]-L-cysteine + N(6)-ubiquitinyl-[acceptor protein]-L-lysine.</text>
        <dbReference type="EC" id="2.3.2.27"/>
    </reaction>
</comment>
<comment type="similarity">
    <text evidence="3 9">Belongs to the Deltex family.</text>
</comment>
<dbReference type="UniPathway" id="UPA00143"/>
<feature type="compositionally biased region" description="Polar residues" evidence="10">
    <location>
        <begin position="28"/>
        <end position="38"/>
    </location>
</feature>
<dbReference type="PROSITE" id="PS00518">
    <property type="entry name" value="ZF_RING_1"/>
    <property type="match status" value="1"/>
</dbReference>
<feature type="region of interest" description="Disordered" evidence="10">
    <location>
        <begin position="28"/>
        <end position="49"/>
    </location>
</feature>
<dbReference type="InterPro" id="IPR039398">
    <property type="entry name" value="Deltex_fam"/>
</dbReference>
<evidence type="ECO:0000256" key="5">
    <source>
        <dbReference type="ARBA" id="ARBA00022723"/>
    </source>
</evidence>
<keyword evidence="7 9" id="KW-0862">Zinc</keyword>
<evidence type="ECO:0000256" key="8">
    <source>
        <dbReference type="PROSITE-ProRule" id="PRU00175"/>
    </source>
</evidence>
<dbReference type="SUPFAM" id="SSF57850">
    <property type="entry name" value="RING/U-box"/>
    <property type="match status" value="1"/>
</dbReference>
<keyword evidence="5 9" id="KW-0479">Metal-binding</keyword>
<keyword evidence="9" id="KW-0963">Cytoplasm</keyword>
<dbReference type="Pfam" id="PF13923">
    <property type="entry name" value="zf-C3HC4_2"/>
    <property type="match status" value="1"/>
</dbReference>
<dbReference type="EC" id="2.3.2.27" evidence="9"/>
<keyword evidence="6 8" id="KW-0863">Zinc-finger</keyword>
<dbReference type="Proteomes" id="UP000472270">
    <property type="component" value="Unassembled WGS sequence"/>
</dbReference>
<dbReference type="InterPro" id="IPR048409">
    <property type="entry name" value="DTX3L_KH-like"/>
</dbReference>